<gene>
    <name evidence="1" type="primary">86</name>
    <name evidence="1" type="ORF">SEA_JEON_86</name>
</gene>
<dbReference type="RefSeq" id="YP_010665369.1">
    <property type="nucleotide sequence ID" value="NC_070934.1"/>
</dbReference>
<evidence type="ECO:0000313" key="1">
    <source>
        <dbReference type="EMBL" id="AVO21788.1"/>
    </source>
</evidence>
<accession>A0A2P1JRL0</accession>
<organism evidence="1 2">
    <name type="scientific">Mycobacterium phage Jeon</name>
    <dbReference type="NCBI Taxonomy" id="2108123"/>
    <lineage>
        <taxon>Viruses</taxon>
        <taxon>Duplodnaviria</taxon>
        <taxon>Heunggongvirae</taxon>
        <taxon>Uroviricota</taxon>
        <taxon>Caudoviricetes</taxon>
        <taxon>Northamptonvirus</taxon>
        <taxon>Northamptonvirus jeon</taxon>
    </lineage>
</organism>
<dbReference type="GeneID" id="77941435"/>
<dbReference type="Proteomes" id="UP000241956">
    <property type="component" value="Segment"/>
</dbReference>
<dbReference type="EMBL" id="MH001450">
    <property type="protein sequence ID" value="AVO21788.1"/>
    <property type="molecule type" value="Genomic_DNA"/>
</dbReference>
<proteinExistence type="predicted"/>
<name>A0A2P1JRL0_9CAUD</name>
<keyword evidence="2" id="KW-1185">Reference proteome</keyword>
<evidence type="ECO:0000313" key="2">
    <source>
        <dbReference type="Proteomes" id="UP000241956"/>
    </source>
</evidence>
<sequence>MMSTGTDTWALRRDFEVTFSDDSYAEVVAGLNWISGNAEPYWSVTGQIWERHGTWSGRRRAEKLMDPDMGGCIHGEILARFPELAPVVAVHLANESGVPMHAFENGWYFYSGQAREYEQHHIPHANPEGLSDLARAARALHIDQSLLREGMTVAEFRVFVEGLRPVWARQAAAARAVLESLPPTTIGDRL</sequence>
<dbReference type="KEGG" id="vg:77941435"/>
<protein>
    <submittedName>
        <fullName evidence="1">Uncharacterized protein</fullName>
    </submittedName>
</protein>
<reference evidence="1 2" key="1">
    <citation type="submission" date="2018-02" db="EMBL/GenBank/DDBJ databases">
        <authorList>
            <person name="Borochov A."/>
            <person name="Gil C.E."/>
            <person name="Green C.A."/>
            <person name="Jean P.M."/>
            <person name="Kim K."/>
            <person name="Kwun D."/>
            <person name="Lee D."/>
            <person name="Lochan S."/>
            <person name="Mansoor S.A."/>
            <person name="Obregon B.R.Y.A.N."/>
            <person name="Parra P.A."/>
            <person name="Ramdihal J.D."/>
            <person name="Sahadeo J."/>
            <person name="Sohail M."/>
            <person name="Talavera L."/>
            <person name="Velarde S."/>
            <person name="Vera M."/>
            <person name="Wong H."/>
            <person name="Xue J."/>
            <person name="Golebiewska U.P."/>
            <person name="Garlena R.A."/>
            <person name="Russell D.A."/>
            <person name="Pope W.H."/>
            <person name="Jacobs-Sera D."/>
            <person name="Hatfull G.F."/>
        </authorList>
    </citation>
    <scope>NUCLEOTIDE SEQUENCE [LARGE SCALE GENOMIC DNA]</scope>
</reference>